<keyword evidence="1" id="KW-0472">Membrane</keyword>
<dbReference type="InterPro" id="IPR048161">
    <property type="entry name" value="PA2928-like"/>
</dbReference>
<sequence length="444" mass="50876">MEMISELFENWLALFTFNQDTIHNVVLAIVYLRLISIPLQSIYYRNRAEEGSREVMTEGKRKKTMVVGLITNFLLGSLLLLCLQPSNLESWLFTGWTSATIILLAIYGIIFLSIFLTIFFWFKGKNKSFIQLLSMVIYLLVIEFIFFSVVLWIISNILAPSSYSMDSRVNVSDIDGKLVAISQIEKDTITGREHGFTYISRAVAISSVDLHSGKKIWSKQVGNATNYIGPTTNGLLVINRNKEKLYFLDPATGDVSMTEAELIKKFPVLANNMSYDKTDFVLVNPNTLYFYGLDGFYYKMDFATNKITEKIAYKDFIHGTNKSTINEENSTTEKINQLYPELMEVIIGNTDVGEDRVLVTYEAARNSTNKTLAIISLKEHKVFWKLDLVNELDGFGDNENYASSAFYAKGDFVYTWDGRYQYKIKKENGQVIYQYDYKTESKIK</sequence>
<organism evidence="2 3">
    <name type="scientific">Listeria ivanovii</name>
    <dbReference type="NCBI Taxonomy" id="1638"/>
    <lineage>
        <taxon>Bacteria</taxon>
        <taxon>Bacillati</taxon>
        <taxon>Bacillota</taxon>
        <taxon>Bacilli</taxon>
        <taxon>Bacillales</taxon>
        <taxon>Listeriaceae</taxon>
        <taxon>Listeria</taxon>
    </lineage>
</organism>
<dbReference type="NCBIfam" id="NF041516">
    <property type="entry name" value="PA2928_fam"/>
    <property type="match status" value="1"/>
</dbReference>
<dbReference type="SUPFAM" id="SSF50998">
    <property type="entry name" value="Quinoprotein alcohol dehydrogenase-like"/>
    <property type="match status" value="1"/>
</dbReference>
<feature type="transmembrane region" description="Helical" evidence="1">
    <location>
        <begin position="98"/>
        <end position="122"/>
    </location>
</feature>
<dbReference type="Proteomes" id="UP000183610">
    <property type="component" value="Unassembled WGS sequence"/>
</dbReference>
<evidence type="ECO:0008006" key="4">
    <source>
        <dbReference type="Google" id="ProtNLM"/>
    </source>
</evidence>
<evidence type="ECO:0000256" key="1">
    <source>
        <dbReference type="SAM" id="Phobius"/>
    </source>
</evidence>
<feature type="transmembrane region" description="Helical" evidence="1">
    <location>
        <begin position="65"/>
        <end position="86"/>
    </location>
</feature>
<dbReference type="RefSeq" id="WP_038408693.1">
    <property type="nucleotide sequence ID" value="NZ_FNMX01000003.1"/>
</dbReference>
<feature type="transmembrane region" description="Helical" evidence="1">
    <location>
        <begin position="129"/>
        <end position="154"/>
    </location>
</feature>
<dbReference type="InterPro" id="IPR015943">
    <property type="entry name" value="WD40/YVTN_repeat-like_dom_sf"/>
</dbReference>
<dbReference type="InterPro" id="IPR011047">
    <property type="entry name" value="Quinoprotein_ADH-like_sf"/>
</dbReference>
<feature type="transmembrane region" description="Helical" evidence="1">
    <location>
        <begin position="22"/>
        <end position="44"/>
    </location>
</feature>
<accession>A0AAX2DMG2</accession>
<dbReference type="EMBL" id="FNMX01000003">
    <property type="protein sequence ID" value="SDW37041.1"/>
    <property type="molecule type" value="Genomic_DNA"/>
</dbReference>
<proteinExistence type="predicted"/>
<reference evidence="2 3" key="1">
    <citation type="submission" date="2016-10" db="EMBL/GenBank/DDBJ databases">
        <authorList>
            <person name="Varghese N."/>
            <person name="Submissions S."/>
        </authorList>
    </citation>
    <scope>NUCLEOTIDE SEQUENCE [LARGE SCALE GENOMIC DNA]</scope>
    <source>
        <strain evidence="2 3">ATCC 49954</strain>
    </source>
</reference>
<comment type="caution">
    <text evidence="2">The sequence shown here is derived from an EMBL/GenBank/DDBJ whole genome shotgun (WGS) entry which is preliminary data.</text>
</comment>
<dbReference type="Gene3D" id="2.130.10.10">
    <property type="entry name" value="YVTN repeat-like/Quinoprotein amine dehydrogenase"/>
    <property type="match status" value="1"/>
</dbReference>
<keyword evidence="1" id="KW-0812">Transmembrane</keyword>
<evidence type="ECO:0000313" key="3">
    <source>
        <dbReference type="Proteomes" id="UP000183610"/>
    </source>
</evidence>
<name>A0AAX2DMG2_LISIV</name>
<dbReference type="AlphaFoldDB" id="A0AAX2DMG2"/>
<protein>
    <recommendedName>
        <fullName evidence="4">PQQ-binding-like beta-propeller repeat protein</fullName>
    </recommendedName>
</protein>
<keyword evidence="1" id="KW-1133">Transmembrane helix</keyword>
<gene>
    <name evidence="2" type="ORF">SAMN05421782_1033</name>
</gene>
<evidence type="ECO:0000313" key="2">
    <source>
        <dbReference type="EMBL" id="SDW37041.1"/>
    </source>
</evidence>